<accession>A0A937K2T3</accession>
<dbReference type="AlphaFoldDB" id="A0A937K2T3"/>
<dbReference type="InterPro" id="IPR014229">
    <property type="entry name" value="Spore_YtfJ"/>
</dbReference>
<dbReference type="Pfam" id="PF09579">
    <property type="entry name" value="Spore_YtfJ"/>
    <property type="match status" value="1"/>
</dbReference>
<dbReference type="NCBIfam" id="TIGR02874">
    <property type="entry name" value="spore_ytfJ"/>
    <property type="match status" value="1"/>
</dbReference>
<dbReference type="Proteomes" id="UP000623681">
    <property type="component" value="Unassembled WGS sequence"/>
</dbReference>
<evidence type="ECO:0000313" key="1">
    <source>
        <dbReference type="EMBL" id="MBL4930957.1"/>
    </source>
</evidence>
<sequence length="141" mass="15332">MDNSHPIENLMRCTMENLIQMIDVNTVIGDTVQTNDGSFIIPISKVSFGFASGGSEFGAEKTNKATTSDFPFGGGSGAGVSVKPVAFLVLRENSIRLLPVDVNNTYDRIVDTIPQIIEIIKESMNKQPKSNCYSSETPKNE</sequence>
<reference evidence="1" key="1">
    <citation type="submission" date="2021-01" db="EMBL/GenBank/DDBJ databases">
        <title>Genome public.</title>
        <authorList>
            <person name="Liu C."/>
            <person name="Sun Q."/>
        </authorList>
    </citation>
    <scope>NUCLEOTIDE SEQUENCE</scope>
    <source>
        <strain evidence="1">YIM B02565</strain>
    </source>
</reference>
<dbReference type="RefSeq" id="WP_202766335.1">
    <property type="nucleotide sequence ID" value="NZ_JAESWA010000017.1"/>
</dbReference>
<evidence type="ECO:0000313" key="2">
    <source>
        <dbReference type="Proteomes" id="UP000623681"/>
    </source>
</evidence>
<protein>
    <submittedName>
        <fullName evidence="1">GerW family sporulation protein</fullName>
    </submittedName>
</protein>
<dbReference type="EMBL" id="JAESWA010000017">
    <property type="protein sequence ID" value="MBL4930957.1"/>
    <property type="molecule type" value="Genomic_DNA"/>
</dbReference>
<name>A0A937K2T3_9CLOT</name>
<gene>
    <name evidence="1" type="primary">ytfJ</name>
    <name evidence="1" type="ORF">JK634_04005</name>
</gene>
<proteinExistence type="predicted"/>
<dbReference type="PANTHER" id="PTHR39162:SF1">
    <property type="entry name" value="SPORULATION PROTEIN YTFJ"/>
    <property type="match status" value="1"/>
</dbReference>
<organism evidence="1 2">
    <name type="scientific">Clostridium paridis</name>
    <dbReference type="NCBI Taxonomy" id="2803863"/>
    <lineage>
        <taxon>Bacteria</taxon>
        <taxon>Bacillati</taxon>
        <taxon>Bacillota</taxon>
        <taxon>Clostridia</taxon>
        <taxon>Eubacteriales</taxon>
        <taxon>Clostridiaceae</taxon>
        <taxon>Clostridium</taxon>
    </lineage>
</organism>
<dbReference type="PIRSF" id="PIRSF021377">
    <property type="entry name" value="YtfJ"/>
    <property type="match status" value="1"/>
</dbReference>
<dbReference type="PANTHER" id="PTHR39162">
    <property type="entry name" value="GLL3345 PROTEIN"/>
    <property type="match status" value="1"/>
</dbReference>
<comment type="caution">
    <text evidence="1">The sequence shown here is derived from an EMBL/GenBank/DDBJ whole genome shotgun (WGS) entry which is preliminary data.</text>
</comment>
<keyword evidence="2" id="KW-1185">Reference proteome</keyword>